<dbReference type="InterPro" id="IPR052170">
    <property type="entry name" value="M29_Exopeptidase"/>
</dbReference>
<keyword evidence="9" id="KW-0482">Metalloprotease</keyword>
<dbReference type="PANTHER" id="PTHR34448:SF3">
    <property type="entry name" value="AMINOPEPTIDASE AMPS"/>
    <property type="match status" value="1"/>
</dbReference>
<comment type="cofactor">
    <cofactor evidence="1">
        <name>Co(2+)</name>
        <dbReference type="ChEBI" id="CHEBI:48828"/>
    </cofactor>
</comment>
<evidence type="ECO:0000256" key="5">
    <source>
        <dbReference type="ARBA" id="ARBA00022438"/>
    </source>
</evidence>
<organism evidence="10 11">
    <name type="scientific">Deinobacterium chartae</name>
    <dbReference type="NCBI Taxonomy" id="521158"/>
    <lineage>
        <taxon>Bacteria</taxon>
        <taxon>Thermotogati</taxon>
        <taxon>Deinococcota</taxon>
        <taxon>Deinococci</taxon>
        <taxon>Deinococcales</taxon>
        <taxon>Deinococcaceae</taxon>
        <taxon>Deinobacterium</taxon>
    </lineage>
</organism>
<keyword evidence="7" id="KW-0479">Metal-binding</keyword>
<evidence type="ECO:0000313" key="10">
    <source>
        <dbReference type="EMBL" id="MBB6099814.1"/>
    </source>
</evidence>
<dbReference type="Proteomes" id="UP000569951">
    <property type="component" value="Unassembled WGS sequence"/>
</dbReference>
<dbReference type="GO" id="GO:0046872">
    <property type="term" value="F:metal ion binding"/>
    <property type="evidence" value="ECO:0007669"/>
    <property type="project" value="UniProtKB-KW"/>
</dbReference>
<dbReference type="Gene3D" id="3.40.1830.10">
    <property type="entry name" value="Thermophilic metalloprotease (M29)"/>
    <property type="match status" value="1"/>
</dbReference>
<evidence type="ECO:0000256" key="6">
    <source>
        <dbReference type="ARBA" id="ARBA00022670"/>
    </source>
</evidence>
<keyword evidence="5 10" id="KW-0031">Aminopeptidase</keyword>
<comment type="cofactor">
    <cofactor evidence="2">
        <name>Mg(2+)</name>
        <dbReference type="ChEBI" id="CHEBI:18420"/>
    </cofactor>
</comment>
<comment type="similarity">
    <text evidence="4">Belongs to the peptidase M29 family.</text>
</comment>
<evidence type="ECO:0000256" key="1">
    <source>
        <dbReference type="ARBA" id="ARBA00001941"/>
    </source>
</evidence>
<evidence type="ECO:0000256" key="4">
    <source>
        <dbReference type="ARBA" id="ARBA00008236"/>
    </source>
</evidence>
<comment type="caution">
    <text evidence="10">The sequence shown here is derived from an EMBL/GenBank/DDBJ whole genome shotgun (WGS) entry which is preliminary data.</text>
</comment>
<dbReference type="GO" id="GO:0004177">
    <property type="term" value="F:aminopeptidase activity"/>
    <property type="evidence" value="ECO:0007669"/>
    <property type="project" value="UniProtKB-KW"/>
</dbReference>
<dbReference type="Pfam" id="PF02073">
    <property type="entry name" value="Peptidase_M29"/>
    <property type="match status" value="1"/>
</dbReference>
<comment type="cofactor">
    <cofactor evidence="3">
        <name>Zn(2+)</name>
        <dbReference type="ChEBI" id="CHEBI:29105"/>
    </cofactor>
</comment>
<reference evidence="10 11" key="1">
    <citation type="submission" date="2020-08" db="EMBL/GenBank/DDBJ databases">
        <title>Genomic Encyclopedia of Type Strains, Phase IV (KMG-IV): sequencing the most valuable type-strain genomes for metagenomic binning, comparative biology and taxonomic classification.</title>
        <authorList>
            <person name="Goeker M."/>
        </authorList>
    </citation>
    <scope>NUCLEOTIDE SEQUENCE [LARGE SCALE GENOMIC DNA]</scope>
    <source>
        <strain evidence="10 11">DSM 21458</strain>
    </source>
</reference>
<dbReference type="AlphaFoldDB" id="A0A841I449"/>
<protein>
    <submittedName>
        <fullName evidence="10">Aminopeptidase</fullName>
        <ecNumber evidence="10">3.4.11.-</ecNumber>
    </submittedName>
</protein>
<dbReference type="EMBL" id="JACHHG010000015">
    <property type="protein sequence ID" value="MBB6099814.1"/>
    <property type="molecule type" value="Genomic_DNA"/>
</dbReference>
<dbReference type="InterPro" id="IPR035097">
    <property type="entry name" value="M29_N-terminal"/>
</dbReference>
<dbReference type="RefSeq" id="WP_343058477.1">
    <property type="nucleotide sequence ID" value="NZ_JACHHG010000015.1"/>
</dbReference>
<evidence type="ECO:0000256" key="8">
    <source>
        <dbReference type="ARBA" id="ARBA00022801"/>
    </source>
</evidence>
<accession>A0A841I449</accession>
<dbReference type="EC" id="3.4.11.-" evidence="10"/>
<keyword evidence="11" id="KW-1185">Reference proteome</keyword>
<evidence type="ECO:0000256" key="2">
    <source>
        <dbReference type="ARBA" id="ARBA00001946"/>
    </source>
</evidence>
<sequence length="411" mass="45820">MPLTFEERLDRYAALLVHIGVNLQPGQRLLLSTDLACAPLARRIAKHAYALGAPLVNTIWNDAETTRMRYLHAEPGTLSEFPEWRARLWHETAERGDAFLHVTSEDPTLLADIDPELVDRERRARQFHLQPFSERMRKNAFAWCRAAAPSPAWAARVFPDLPEQAAVARLWEDIFRANRVDEPDPVSAWRDHLASLQRRADELNARRYRAVHLRGPGTDLEVGLADTHRWVGGASPTPSGVLFAGNIPTEELFTAPHRERVSGTVRSTKPLSLWGTLVEDIELRFEAGRIVSARASRGQEALQRTLDTDAGARFLGEVALVPSTSPVAATGTLFFDSLYDENVACHLAFGYAFRENFERGNDLTDEEVAALGGNDSLTHVDFMVGGAEVDVDGLREDGTREPLLRNGDWAF</sequence>
<gene>
    <name evidence="10" type="ORF">HNR42_003272</name>
</gene>
<evidence type="ECO:0000256" key="7">
    <source>
        <dbReference type="ARBA" id="ARBA00022723"/>
    </source>
</evidence>
<dbReference type="GO" id="GO:0008237">
    <property type="term" value="F:metallopeptidase activity"/>
    <property type="evidence" value="ECO:0007669"/>
    <property type="project" value="UniProtKB-KW"/>
</dbReference>
<dbReference type="SUPFAM" id="SSF144052">
    <property type="entry name" value="Thermophilic metalloprotease-like"/>
    <property type="match status" value="1"/>
</dbReference>
<dbReference type="PRINTS" id="PR00919">
    <property type="entry name" value="THERMOPTASE"/>
</dbReference>
<keyword evidence="6" id="KW-0645">Protease</keyword>
<evidence type="ECO:0000256" key="3">
    <source>
        <dbReference type="ARBA" id="ARBA00001947"/>
    </source>
</evidence>
<evidence type="ECO:0000256" key="9">
    <source>
        <dbReference type="ARBA" id="ARBA00023049"/>
    </source>
</evidence>
<name>A0A841I449_9DEIO</name>
<dbReference type="GO" id="GO:0006508">
    <property type="term" value="P:proteolysis"/>
    <property type="evidence" value="ECO:0007669"/>
    <property type="project" value="UniProtKB-KW"/>
</dbReference>
<proteinExistence type="inferred from homology"/>
<dbReference type="PANTHER" id="PTHR34448">
    <property type="entry name" value="AMINOPEPTIDASE"/>
    <property type="match status" value="1"/>
</dbReference>
<dbReference type="InterPro" id="IPR000787">
    <property type="entry name" value="Peptidase_M29"/>
</dbReference>
<keyword evidence="8 10" id="KW-0378">Hydrolase</keyword>
<evidence type="ECO:0000313" key="11">
    <source>
        <dbReference type="Proteomes" id="UP000569951"/>
    </source>
</evidence>